<sequence length="99" mass="11339">NGCIWRSSFSGETAATGPWKMFMKTTIVWNWRVGRHGYASCLGWFTKDDDDQLDRLQLDEVENNEEMQPKELYFYLDPARPTDEAASPAYGDLGDPLDV</sequence>
<name>A0A7J6NDN1_PEROL</name>
<dbReference type="EMBL" id="JABANM010037566">
    <property type="protein sequence ID" value="KAF4681874.1"/>
    <property type="molecule type" value="Genomic_DNA"/>
</dbReference>
<feature type="non-terminal residue" evidence="1">
    <location>
        <position position="1"/>
    </location>
</feature>
<dbReference type="AlphaFoldDB" id="A0A7J6NDN1"/>
<organism evidence="1 2">
    <name type="scientific">Perkinsus olseni</name>
    <name type="common">Perkinsus atlanticus</name>
    <dbReference type="NCBI Taxonomy" id="32597"/>
    <lineage>
        <taxon>Eukaryota</taxon>
        <taxon>Sar</taxon>
        <taxon>Alveolata</taxon>
        <taxon>Perkinsozoa</taxon>
        <taxon>Perkinsea</taxon>
        <taxon>Perkinsida</taxon>
        <taxon>Perkinsidae</taxon>
        <taxon>Perkinsus</taxon>
    </lineage>
</organism>
<gene>
    <name evidence="1" type="ORF">FOZ62_031149</name>
</gene>
<evidence type="ECO:0000313" key="2">
    <source>
        <dbReference type="Proteomes" id="UP000574390"/>
    </source>
</evidence>
<reference evidence="1 2" key="1">
    <citation type="submission" date="2020-04" db="EMBL/GenBank/DDBJ databases">
        <title>Perkinsus olseni comparative genomics.</title>
        <authorList>
            <person name="Bogema D.R."/>
        </authorList>
    </citation>
    <scope>NUCLEOTIDE SEQUENCE [LARGE SCALE GENOMIC DNA]</scope>
    <source>
        <strain evidence="1">ATCC PRA-205</strain>
    </source>
</reference>
<accession>A0A7J6NDN1</accession>
<comment type="caution">
    <text evidence="1">The sequence shown here is derived from an EMBL/GenBank/DDBJ whole genome shotgun (WGS) entry which is preliminary data.</text>
</comment>
<protein>
    <submittedName>
        <fullName evidence="1">Uncharacterized protein</fullName>
    </submittedName>
</protein>
<proteinExistence type="predicted"/>
<evidence type="ECO:0000313" key="1">
    <source>
        <dbReference type="EMBL" id="KAF4681874.1"/>
    </source>
</evidence>
<dbReference type="Proteomes" id="UP000574390">
    <property type="component" value="Unassembled WGS sequence"/>
</dbReference>